<dbReference type="PANTHER" id="PTHR46880:SF8">
    <property type="entry name" value="E3 SUMO-PROTEIN LIGASE KIAA1586"/>
    <property type="match status" value="1"/>
</dbReference>
<dbReference type="EMBL" id="NIVC01003487">
    <property type="protein sequence ID" value="PAA51197.1"/>
    <property type="molecule type" value="Genomic_DNA"/>
</dbReference>
<proteinExistence type="predicted"/>
<dbReference type="OrthoDB" id="10000786at2759"/>
<protein>
    <recommendedName>
        <fullName evidence="3">HAT C-terminal dimerisation domain-containing protein</fullName>
    </recommendedName>
</protein>
<sequence>MKDKERIMPCTHCLSVLHSMMLILLFNNCLAQECSIVINELNTDEPNIGSQEYAEFIELKKVCPSSATASTLESVRLRDFLLIGVQEYSGDVRKPVITFSADFYRTSFKERNSLFVIASKEKLGTADMFFTDSSIGYQGKAGHGLPRTAPASAGSSQLSIASFFKSASRTLPTDPNALKNGNGKSAMAIILLHQRDYSRTDDASSRGSIGKLRLAKMHLTQRRPIFLDKLTIDDSLAEIIRRNVHDMIIYARSTHNNRCTFFESIYSTLRDKPNYILNPAREWDEVGHEDYSINRCPTSNSEVQKPLLFTRWKLGKLTPGKENDCSGAHWIFEENIGTIVNSPTSSPSSPSRSERPPPSACSASSHRNELAKAIEYSQEIAANRDQAVQTAQTAGHAEQSAFCSAGSLQEQEVDKVLESDQQTIDLEVEIVRQINVQRQSLKRSCCHGRRPLPSAVDIDADASNSCDPDVDIQISDSVIAGPSERKRPCISTIADACLATSALGSGPSGTGEARTEQVLRKDWEDTSSFQEQWLDSLETHQSAYFSRKFVTNEMKTWFQYTQNTDDLSRSGIQCRICQQYANALPSAANEASKRGMTFVTESGYVPNGHAKDSVRRKLQRHSLSLFHSEAINWMKEKHHSILARQINEMNRAAKLAQTKRDEITARVLTTVYAEVKANVPFSAHNLMVDLQIKNGLDMGSHHRHRKSATAMAESISMTMHKTLLKYIKNSKDLPISIVLDTTSDIHSNSYLMIYFRILENSNPMMFFYRFKRLAQVETGQRIYEMLIGMFTEDNILEGIKERLWGVTTDGAAVMTGNRAGLVSRLRPWAKNNFFQHHCAAHKLELSIYHAFENFPYMQHLDTSINSLYKFYMRHATKRKASLLETSEALDKVFYELKRIYRIRWVASEVSALDVIRKSYYLLLTNLENIISTSSDFDDESKATASGLLKTLKNVRYYSLHLFLTDILKLLEFESLQFQSARGTFIGLQKRHNDLIRSLEMLKTNNGPRVMDFLNSCRCRRVVGPTADIEYRVRCHTNDLSHSDFVCPAGTDDSTQRFELKQPCSRLRRRGCSTDATDVGPYPALSEIRLVIIDSIVSQLRKYFPEDDYSIFDVLNPESLPTAETLHTVFTYSSRIIPLARRFGMQDESPVSGDSDSDSESDSRDNIRTISGQFSILINSLVTSHKFDFCAYRSRGPVKFWSHFMEKRTVEWLPKIKKLILVVLTLPISSAEAERGFSIYKHIAYDRRSRLTPKTLENLLRIRINGPPLANFKPDAYVNDWLKSHWRSDAPGGRQERVTNDNEAEKNILQSGLF</sequence>
<comment type="caution">
    <text evidence="4">The sequence shown here is derived from an EMBL/GenBank/DDBJ whole genome shotgun (WGS) entry which is preliminary data.</text>
</comment>
<dbReference type="InterPro" id="IPR012337">
    <property type="entry name" value="RNaseH-like_sf"/>
</dbReference>
<dbReference type="Proteomes" id="UP000215902">
    <property type="component" value="Unassembled WGS sequence"/>
</dbReference>
<feature type="compositionally biased region" description="Low complexity" evidence="1">
    <location>
        <begin position="342"/>
        <end position="351"/>
    </location>
</feature>
<dbReference type="GO" id="GO:0046983">
    <property type="term" value="F:protein dimerization activity"/>
    <property type="evidence" value="ECO:0007669"/>
    <property type="project" value="InterPro"/>
</dbReference>
<feature type="region of interest" description="Disordered" evidence="1">
    <location>
        <begin position="339"/>
        <end position="367"/>
    </location>
</feature>
<evidence type="ECO:0000313" key="5">
    <source>
        <dbReference type="Proteomes" id="UP000215902"/>
    </source>
</evidence>
<feature type="chain" id="PRO_5012786115" description="HAT C-terminal dimerisation domain-containing protein" evidence="2">
    <location>
        <begin position="32"/>
        <end position="1313"/>
    </location>
</feature>
<dbReference type="Pfam" id="PF05699">
    <property type="entry name" value="Dimer_Tnp_hAT"/>
    <property type="match status" value="1"/>
</dbReference>
<feature type="domain" description="HAT C-terminal dimerisation" evidence="3">
    <location>
        <begin position="1196"/>
        <end position="1261"/>
    </location>
</feature>
<reference evidence="4 5" key="1">
    <citation type="submission" date="2017-06" db="EMBL/GenBank/DDBJ databases">
        <title>A platform for efficient transgenesis in Macrostomum lignano, a flatworm model organism for stem cell research.</title>
        <authorList>
            <person name="Berezikov E."/>
        </authorList>
    </citation>
    <scope>NUCLEOTIDE SEQUENCE [LARGE SCALE GENOMIC DNA]</scope>
    <source>
        <strain evidence="4">DV1</strain>
        <tissue evidence="4">Whole organism</tissue>
    </source>
</reference>
<gene>
    <name evidence="4" type="ORF">BOX15_Mlig009210g1</name>
</gene>
<dbReference type="PANTHER" id="PTHR46880">
    <property type="entry name" value="RAS-ASSOCIATING DOMAIN-CONTAINING PROTEIN"/>
    <property type="match status" value="1"/>
</dbReference>
<evidence type="ECO:0000313" key="4">
    <source>
        <dbReference type="EMBL" id="PAA51197.1"/>
    </source>
</evidence>
<evidence type="ECO:0000256" key="1">
    <source>
        <dbReference type="SAM" id="MobiDB-lite"/>
    </source>
</evidence>
<dbReference type="SUPFAM" id="SSF53098">
    <property type="entry name" value="Ribonuclease H-like"/>
    <property type="match status" value="1"/>
</dbReference>
<dbReference type="InterPro" id="IPR008906">
    <property type="entry name" value="HATC_C_dom"/>
</dbReference>
<name>A0A267DR87_9PLAT</name>
<keyword evidence="2" id="KW-0732">Signal</keyword>
<accession>A0A267DR87</accession>
<feature type="signal peptide" evidence="2">
    <location>
        <begin position="1"/>
        <end position="31"/>
    </location>
</feature>
<keyword evidence="5" id="KW-1185">Reference proteome</keyword>
<evidence type="ECO:0000259" key="3">
    <source>
        <dbReference type="Pfam" id="PF05699"/>
    </source>
</evidence>
<organism evidence="4 5">
    <name type="scientific">Macrostomum lignano</name>
    <dbReference type="NCBI Taxonomy" id="282301"/>
    <lineage>
        <taxon>Eukaryota</taxon>
        <taxon>Metazoa</taxon>
        <taxon>Spiralia</taxon>
        <taxon>Lophotrochozoa</taxon>
        <taxon>Platyhelminthes</taxon>
        <taxon>Rhabditophora</taxon>
        <taxon>Macrostomorpha</taxon>
        <taxon>Macrostomida</taxon>
        <taxon>Macrostomidae</taxon>
        <taxon>Macrostomum</taxon>
    </lineage>
</organism>
<evidence type="ECO:0000256" key="2">
    <source>
        <dbReference type="SAM" id="SignalP"/>
    </source>
</evidence>